<feature type="transmembrane region" description="Helical" evidence="6">
    <location>
        <begin position="364"/>
        <end position="385"/>
    </location>
</feature>
<evidence type="ECO:0000313" key="9">
    <source>
        <dbReference type="Proteomes" id="UP001363622"/>
    </source>
</evidence>
<evidence type="ECO:0000256" key="3">
    <source>
        <dbReference type="ARBA" id="ARBA00022989"/>
    </source>
</evidence>
<dbReference type="InterPro" id="IPR000620">
    <property type="entry name" value="EamA_dom"/>
</dbReference>
<proteinExistence type="predicted"/>
<feature type="compositionally biased region" description="Basic and acidic residues" evidence="5">
    <location>
        <begin position="487"/>
        <end position="501"/>
    </location>
</feature>
<evidence type="ECO:0000256" key="1">
    <source>
        <dbReference type="ARBA" id="ARBA00004141"/>
    </source>
</evidence>
<feature type="compositionally biased region" description="Polar residues" evidence="5">
    <location>
        <begin position="1"/>
        <end position="10"/>
    </location>
</feature>
<evidence type="ECO:0000256" key="6">
    <source>
        <dbReference type="SAM" id="Phobius"/>
    </source>
</evidence>
<comment type="caution">
    <text evidence="8">The sequence shown here is derived from an EMBL/GenBank/DDBJ whole genome shotgun (WGS) entry which is preliminary data.</text>
</comment>
<evidence type="ECO:0000256" key="4">
    <source>
        <dbReference type="ARBA" id="ARBA00023136"/>
    </source>
</evidence>
<evidence type="ECO:0000256" key="5">
    <source>
        <dbReference type="SAM" id="MobiDB-lite"/>
    </source>
</evidence>
<feature type="compositionally biased region" description="Basic and acidic residues" evidence="5">
    <location>
        <begin position="464"/>
        <end position="479"/>
    </location>
</feature>
<dbReference type="EMBL" id="JBBPHU010000011">
    <property type="protein sequence ID" value="KAK7512023.1"/>
    <property type="molecule type" value="Genomic_DNA"/>
</dbReference>
<dbReference type="PANTHER" id="PTHR22911">
    <property type="entry name" value="ACYL-MALONYL CONDENSING ENZYME-RELATED"/>
    <property type="match status" value="1"/>
</dbReference>
<keyword evidence="4 6" id="KW-0472">Membrane</keyword>
<feature type="compositionally biased region" description="Polar residues" evidence="5">
    <location>
        <begin position="62"/>
        <end position="71"/>
    </location>
</feature>
<dbReference type="PANTHER" id="PTHR22911:SF6">
    <property type="entry name" value="SOLUTE CARRIER FAMILY 35 MEMBER G1"/>
    <property type="match status" value="1"/>
</dbReference>
<feature type="region of interest" description="Disordered" evidence="5">
    <location>
        <begin position="1"/>
        <end position="89"/>
    </location>
</feature>
<name>A0ABR1KE82_9PEZI</name>
<dbReference type="Pfam" id="PF00892">
    <property type="entry name" value="EamA"/>
    <property type="match status" value="1"/>
</dbReference>
<keyword evidence="2 6" id="KW-0812">Transmembrane</keyword>
<feature type="transmembrane region" description="Helical" evidence="6">
    <location>
        <begin position="414"/>
        <end position="434"/>
    </location>
</feature>
<feature type="transmembrane region" description="Helical" evidence="6">
    <location>
        <begin position="325"/>
        <end position="344"/>
    </location>
</feature>
<feature type="transmembrane region" description="Helical" evidence="6">
    <location>
        <begin position="169"/>
        <end position="190"/>
    </location>
</feature>
<feature type="transmembrane region" description="Helical" evidence="6">
    <location>
        <begin position="136"/>
        <end position="157"/>
    </location>
</feature>
<reference evidence="8 9" key="1">
    <citation type="submission" date="2024-04" db="EMBL/GenBank/DDBJ databases">
        <title>Phyllosticta paracitricarpa is synonymous to the EU quarantine fungus P. citricarpa based on phylogenomic analyses.</title>
        <authorList>
            <consortium name="Lawrence Berkeley National Laboratory"/>
            <person name="Van Ingen-Buijs V.A."/>
            <person name="Van Westerhoven A.C."/>
            <person name="Haridas S."/>
            <person name="Skiadas P."/>
            <person name="Martin F."/>
            <person name="Groenewald J.Z."/>
            <person name="Crous P.W."/>
            <person name="Seidl M.F."/>
        </authorList>
    </citation>
    <scope>NUCLEOTIDE SEQUENCE [LARGE SCALE GENOMIC DNA]</scope>
    <source>
        <strain evidence="8 9">CBS 123371</strain>
    </source>
</reference>
<keyword evidence="9" id="KW-1185">Reference proteome</keyword>
<keyword evidence="3 6" id="KW-1133">Transmembrane helix</keyword>
<protein>
    <submittedName>
        <fullName evidence="8">EamA-like transporter family-domain-containing protein</fullName>
    </submittedName>
</protein>
<gene>
    <name evidence="8" type="ORF">IWZ03DRAFT_49962</name>
</gene>
<feature type="transmembrane region" description="Helical" evidence="6">
    <location>
        <begin position="295"/>
        <end position="313"/>
    </location>
</feature>
<dbReference type="InterPro" id="IPR037185">
    <property type="entry name" value="EmrE-like"/>
</dbReference>
<feature type="transmembrane region" description="Helical" evidence="6">
    <location>
        <begin position="440"/>
        <end position="460"/>
    </location>
</feature>
<evidence type="ECO:0000313" key="8">
    <source>
        <dbReference type="EMBL" id="KAK7512023.1"/>
    </source>
</evidence>
<feature type="transmembrane region" description="Helical" evidence="6">
    <location>
        <begin position="231"/>
        <end position="249"/>
    </location>
</feature>
<dbReference type="SUPFAM" id="SSF103481">
    <property type="entry name" value="Multidrug resistance efflux transporter EmrE"/>
    <property type="match status" value="2"/>
</dbReference>
<feature type="transmembrane region" description="Helical" evidence="6">
    <location>
        <begin position="103"/>
        <end position="124"/>
    </location>
</feature>
<comment type="subcellular location">
    <subcellularLocation>
        <location evidence="1">Membrane</location>
        <topology evidence="1">Multi-pass membrane protein</topology>
    </subcellularLocation>
</comment>
<evidence type="ECO:0000259" key="7">
    <source>
        <dbReference type="Pfam" id="PF00892"/>
    </source>
</evidence>
<feature type="compositionally biased region" description="Low complexity" evidence="5">
    <location>
        <begin position="48"/>
        <end position="57"/>
    </location>
</feature>
<evidence type="ECO:0000256" key="2">
    <source>
        <dbReference type="ARBA" id="ARBA00022692"/>
    </source>
</evidence>
<feature type="transmembrane region" description="Helical" evidence="6">
    <location>
        <begin position="202"/>
        <end position="219"/>
    </location>
</feature>
<organism evidence="8 9">
    <name type="scientific">Phyllosticta citriasiana</name>
    <dbReference type="NCBI Taxonomy" id="595635"/>
    <lineage>
        <taxon>Eukaryota</taxon>
        <taxon>Fungi</taxon>
        <taxon>Dikarya</taxon>
        <taxon>Ascomycota</taxon>
        <taxon>Pezizomycotina</taxon>
        <taxon>Dothideomycetes</taxon>
        <taxon>Dothideomycetes incertae sedis</taxon>
        <taxon>Botryosphaeriales</taxon>
        <taxon>Phyllostictaceae</taxon>
        <taxon>Phyllosticta</taxon>
    </lineage>
</organism>
<accession>A0ABR1KE82</accession>
<sequence length="507" mass="53900">MSVPETQLPANTELGPGSPETRQTVHDGSLSPQRVLKGSGATRPSITSSESASLLSAHRNYGTAQSTAHTHQASHELPEESELDSSPPTWREKLQSVWEGNRGLLLVLIAQIFNTVMNTATRILEIEGNDGKGYHPFQVLFARMSITLVFSGLYMWWKKVDQAPLGPKNMRWLLLIRGFGGFFGVFGMYYSLLYLPLSDATVLSFLSPTITCIACYIFLREPFTRTQQIAGAISLIGVVMVARPTTLFSSPSAEPPPASGDPSGTPSTLLAHALAKISSSSSSDPYQDTDPAHRLLAIFFALLGVCGASCAYTTLRIIGPSTHPLVSVTYFSGACCLISVLSFLPLPPPFPSVPFALPSAPLDWALLILLGVAGFLMQFLLSMGLQGTASKKTSSAAGAAPPPKRSSKGNAATAMVYTSMVFAVISDAVVFGTLPDAWGWGGVAAIVGSALVVATGGHFFGRKASEDEPKDEVAKKDEEVGLLSDEVDGHGGQRQMAREEQAVTGLH</sequence>
<feature type="domain" description="EamA" evidence="7">
    <location>
        <begin position="102"/>
        <end position="242"/>
    </location>
</feature>
<dbReference type="Proteomes" id="UP001363622">
    <property type="component" value="Unassembled WGS sequence"/>
</dbReference>
<feature type="region of interest" description="Disordered" evidence="5">
    <location>
        <begin position="464"/>
        <end position="507"/>
    </location>
</feature>